<protein>
    <submittedName>
        <fullName evidence="2">DNA replication protein</fullName>
    </submittedName>
</protein>
<evidence type="ECO:0000313" key="2">
    <source>
        <dbReference type="EMBL" id="XCN28436.1"/>
    </source>
</evidence>
<organism evidence="2">
    <name type="scientific">Pseudomonas phage PA_L9</name>
    <dbReference type="NCBI Taxonomy" id="3232177"/>
    <lineage>
        <taxon>Viruses</taxon>
        <taxon>Duplodnaviria</taxon>
        <taxon>Heunggongvirae</taxon>
        <taxon>Uroviricota</taxon>
        <taxon>Caudoviricetes</taxon>
        <taxon>Samunavirus</taxon>
    </lineage>
</organism>
<feature type="region of interest" description="Disordered" evidence="1">
    <location>
        <begin position="487"/>
        <end position="540"/>
    </location>
</feature>
<feature type="compositionally biased region" description="Polar residues" evidence="1">
    <location>
        <begin position="491"/>
        <end position="509"/>
    </location>
</feature>
<feature type="compositionally biased region" description="Basic and acidic residues" evidence="1">
    <location>
        <begin position="512"/>
        <end position="540"/>
    </location>
</feature>
<name>A0AAU8KZM8_9CAUD</name>
<sequence length="540" mass="59890">MSETTQRVTRRRRASAITARSTVIQVKRADADTSRQVDFLEDWTGIDSAGGIILLPPYDPGRLFEIIETSNALRPCIDAYVTNVVKPGWEVGPIRRGAKINAGEADELQSFIEYANSDQNLEAVLDAAVRDRESVGYGFVEAIRDLSNNLSLFRHAPALHTRLGVKHPQEVEVRYTIARGRRVTTVTEFRRFRKFVQRVNARTVWFKEFGDPRRMNRNTGLFEGEDGYTPGADATEILHLKLPSNEPYGVPRWINQLPSIIGSREAEEVNMRYFQENTVPPMMLTVSGGRLTASSFKNLTNMFTQNTGQERQNRIMIVEAVGEGDSLDNKGSTIQMKVEKLTDARQSDALFKDYDAANMAKVRSSWRLGAVLVGMGNETNYANAQVAIALAEAQVFGPERSDMDELLNKLVVNGYRGLALKTCKLVSRVPPISSPEMVIKALTALNVMGGVTPRSAIDAANTFLQTELPQYPEKGEAGYEPWMDQPMARSIKNSGGESTTGKLPTTHAGQSLKDDATKSLEQDGDIEFRAPEHGREGESL</sequence>
<accession>A0AAU8KZM8</accession>
<evidence type="ECO:0000256" key="1">
    <source>
        <dbReference type="SAM" id="MobiDB-lite"/>
    </source>
</evidence>
<proteinExistence type="predicted"/>
<gene>
    <name evidence="2" type="primary">PAL9_44</name>
</gene>
<reference evidence="2" key="1">
    <citation type="submission" date="2024-06" db="EMBL/GenBank/DDBJ databases">
        <authorList>
            <person name="Ma Y."/>
            <person name="Tan X."/>
            <person name="Yang Y."/>
        </authorList>
    </citation>
    <scope>NUCLEOTIDE SEQUENCE</scope>
</reference>
<dbReference type="EMBL" id="PP869205">
    <property type="protein sequence ID" value="XCN28436.1"/>
    <property type="molecule type" value="Genomic_DNA"/>
</dbReference>